<dbReference type="PANTHER" id="PTHR20993:SF0">
    <property type="entry name" value="GH07914P"/>
    <property type="match status" value="1"/>
</dbReference>
<evidence type="ECO:0000313" key="3">
    <source>
        <dbReference type="RefSeq" id="XP_034100884.1"/>
    </source>
</evidence>
<reference evidence="3" key="1">
    <citation type="submission" date="2025-08" db="UniProtKB">
        <authorList>
            <consortium name="RefSeq"/>
        </authorList>
    </citation>
    <scope>IDENTIFICATION</scope>
    <source>
        <strain evidence="3">15112-1751.03</strain>
        <tissue evidence="3">Whole Adult</tissue>
    </source>
</reference>
<keyword evidence="1" id="KW-0732">Signal</keyword>
<evidence type="ECO:0000313" key="2">
    <source>
        <dbReference type="Proteomes" id="UP000515160"/>
    </source>
</evidence>
<gene>
    <name evidence="3" type="primary">LOC117565746</name>
</gene>
<protein>
    <submittedName>
        <fullName evidence="3">Uncharacterized protein LOC117565746</fullName>
    </submittedName>
</protein>
<dbReference type="Gene3D" id="3.15.10.30">
    <property type="entry name" value="Haemolymph juvenile hormone binding protein"/>
    <property type="match status" value="1"/>
</dbReference>
<feature type="signal peptide" evidence="1">
    <location>
        <begin position="1"/>
        <end position="19"/>
    </location>
</feature>
<evidence type="ECO:0000256" key="1">
    <source>
        <dbReference type="SAM" id="SignalP"/>
    </source>
</evidence>
<proteinExistence type="predicted"/>
<dbReference type="AlphaFoldDB" id="A0A6P8WB66"/>
<accession>A0A6P8WB66</accession>
<name>A0A6P8WB66_DROAB</name>
<organism evidence="2 3">
    <name type="scientific">Drosophila albomicans</name>
    <name type="common">Fruit fly</name>
    <dbReference type="NCBI Taxonomy" id="7291"/>
    <lineage>
        <taxon>Eukaryota</taxon>
        <taxon>Metazoa</taxon>
        <taxon>Ecdysozoa</taxon>
        <taxon>Arthropoda</taxon>
        <taxon>Hexapoda</taxon>
        <taxon>Insecta</taxon>
        <taxon>Pterygota</taxon>
        <taxon>Neoptera</taxon>
        <taxon>Endopterygota</taxon>
        <taxon>Diptera</taxon>
        <taxon>Brachycera</taxon>
        <taxon>Muscomorpha</taxon>
        <taxon>Ephydroidea</taxon>
        <taxon>Drosophilidae</taxon>
        <taxon>Drosophila</taxon>
    </lineage>
</organism>
<dbReference type="InterPro" id="IPR010562">
    <property type="entry name" value="Haemolymph_juvenile_hormone-bd"/>
</dbReference>
<dbReference type="SMART" id="SM00700">
    <property type="entry name" value="JHBP"/>
    <property type="match status" value="1"/>
</dbReference>
<dbReference type="PANTHER" id="PTHR20993">
    <property type="entry name" value="GH07914P"/>
    <property type="match status" value="1"/>
</dbReference>
<feature type="chain" id="PRO_5027658055" evidence="1">
    <location>
        <begin position="20"/>
        <end position="251"/>
    </location>
</feature>
<dbReference type="Proteomes" id="UP000515160">
    <property type="component" value="Chromosome 2L"/>
</dbReference>
<dbReference type="GeneID" id="117565746"/>
<dbReference type="InterPro" id="IPR038606">
    <property type="entry name" value="To_sf"/>
</dbReference>
<keyword evidence="2" id="KW-1185">Reference proteome</keyword>
<sequence>MRSSLLVLSLLLCSSLGTATLFDDDLRELTEFLRLQMQCGYPDRGIPILAPAQAAFKPIDINTDSLRCQGNFTDLSIVGLDGFEFFQLQWSNIRHTIKFDMTFPRIQISSSNYKLYILSRLFGSDMSLWGDGVFDVELTDLRANGSFIIRPAAITHSTYIKSWKVDWQLGKASSRITGILGKSQIVSKMFNKIIEDFLELLINDNPTEISEIMEQLIVPPMNAVLDNVAWYEITAIILGLVKGIIPVEPIC</sequence>
<dbReference type="OrthoDB" id="6370791at2759"/>
<dbReference type="RefSeq" id="XP_034100884.1">
    <property type="nucleotide sequence ID" value="XM_034244993.2"/>
</dbReference>
<dbReference type="Pfam" id="PF06585">
    <property type="entry name" value="JHBP"/>
    <property type="match status" value="1"/>
</dbReference>